<dbReference type="InterPro" id="IPR029063">
    <property type="entry name" value="SAM-dependent_MTases_sf"/>
</dbReference>
<sequence length="188" mass="20993">MAEDPLYHDARLARFYDLDVGWGADRDCCLNLARDVGSVLDLGCGTGALAVRIGAETRAEVTALDPAAAMLDIARAKPGAERVNWVQGDARSVDLGRCYDLILMTGHAFQVFLTAEDRARCLATIARHLAPSGRFIFDSRNPAVREWEEWRPDLSRRQLDAPELGRIEAWNDVHWVSVVRVFRTSWAV</sequence>
<dbReference type="Gene3D" id="3.40.50.150">
    <property type="entry name" value="Vaccinia Virus protein VP39"/>
    <property type="match status" value="1"/>
</dbReference>
<gene>
    <name evidence="3" type="ORF">OEZ71_05810</name>
</gene>
<organism evidence="3 4">
    <name type="scientific">Albidovulum litorale</name>
    <dbReference type="NCBI Taxonomy" id="2984134"/>
    <lineage>
        <taxon>Bacteria</taxon>
        <taxon>Pseudomonadati</taxon>
        <taxon>Pseudomonadota</taxon>
        <taxon>Alphaproteobacteria</taxon>
        <taxon>Rhodobacterales</taxon>
        <taxon>Paracoccaceae</taxon>
        <taxon>Albidovulum</taxon>
    </lineage>
</organism>
<dbReference type="CDD" id="cd02440">
    <property type="entry name" value="AdoMet_MTases"/>
    <property type="match status" value="1"/>
</dbReference>
<keyword evidence="4" id="KW-1185">Reference proteome</keyword>
<reference evidence="3 4" key="1">
    <citation type="submission" date="2022-10" db="EMBL/GenBank/DDBJ databases">
        <title>Defluviimonas sp. nov., isolated from ocean surface sediments.</title>
        <authorList>
            <person name="He W."/>
            <person name="Wang L."/>
            <person name="Zhang D.-F."/>
        </authorList>
    </citation>
    <scope>NUCLEOTIDE SEQUENCE [LARGE SCALE GENOMIC DNA]</scope>
    <source>
        <strain evidence="3 4">WL0050</strain>
    </source>
</reference>
<comment type="caution">
    <text evidence="3">The sequence shown here is derived from an EMBL/GenBank/DDBJ whole genome shotgun (WGS) entry which is preliminary data.</text>
</comment>
<feature type="domain" description="Methyltransferase" evidence="2">
    <location>
        <begin position="39"/>
        <end position="133"/>
    </location>
</feature>
<evidence type="ECO:0000256" key="1">
    <source>
        <dbReference type="ARBA" id="ARBA00022679"/>
    </source>
</evidence>
<evidence type="ECO:0000313" key="3">
    <source>
        <dbReference type="EMBL" id="MCV2871806.1"/>
    </source>
</evidence>
<dbReference type="GO" id="GO:0032259">
    <property type="term" value="P:methylation"/>
    <property type="evidence" value="ECO:0007669"/>
    <property type="project" value="UniProtKB-KW"/>
</dbReference>
<dbReference type="Pfam" id="PF13649">
    <property type="entry name" value="Methyltransf_25"/>
    <property type="match status" value="1"/>
</dbReference>
<dbReference type="SUPFAM" id="SSF53335">
    <property type="entry name" value="S-adenosyl-L-methionine-dependent methyltransferases"/>
    <property type="match status" value="1"/>
</dbReference>
<dbReference type="InterPro" id="IPR041698">
    <property type="entry name" value="Methyltransf_25"/>
</dbReference>
<protein>
    <submittedName>
        <fullName evidence="3">Class I SAM-dependent methyltransferase</fullName>
    </submittedName>
</protein>
<accession>A0ABT2ZKZ8</accession>
<dbReference type="PANTHER" id="PTHR43861">
    <property type="entry name" value="TRANS-ACONITATE 2-METHYLTRANSFERASE-RELATED"/>
    <property type="match status" value="1"/>
</dbReference>
<evidence type="ECO:0000313" key="4">
    <source>
        <dbReference type="Proteomes" id="UP001652564"/>
    </source>
</evidence>
<dbReference type="EMBL" id="JAOWKZ010000002">
    <property type="protein sequence ID" value="MCV2871806.1"/>
    <property type="molecule type" value="Genomic_DNA"/>
</dbReference>
<dbReference type="Proteomes" id="UP001652564">
    <property type="component" value="Unassembled WGS sequence"/>
</dbReference>
<dbReference type="GO" id="GO:0008168">
    <property type="term" value="F:methyltransferase activity"/>
    <property type="evidence" value="ECO:0007669"/>
    <property type="project" value="UniProtKB-KW"/>
</dbReference>
<keyword evidence="3" id="KW-0489">Methyltransferase</keyword>
<evidence type="ECO:0000259" key="2">
    <source>
        <dbReference type="Pfam" id="PF13649"/>
    </source>
</evidence>
<dbReference type="RefSeq" id="WP_263739016.1">
    <property type="nucleotide sequence ID" value="NZ_JAOWKZ010000002.1"/>
</dbReference>
<proteinExistence type="predicted"/>
<keyword evidence="1" id="KW-0808">Transferase</keyword>
<name>A0ABT2ZKZ8_9RHOB</name>